<dbReference type="InterPro" id="IPR011009">
    <property type="entry name" value="Kinase-like_dom_sf"/>
</dbReference>
<organism evidence="2">
    <name type="scientific">Anthurium amnicola</name>
    <dbReference type="NCBI Taxonomy" id="1678845"/>
    <lineage>
        <taxon>Eukaryota</taxon>
        <taxon>Viridiplantae</taxon>
        <taxon>Streptophyta</taxon>
        <taxon>Embryophyta</taxon>
        <taxon>Tracheophyta</taxon>
        <taxon>Spermatophyta</taxon>
        <taxon>Magnoliopsida</taxon>
        <taxon>Liliopsida</taxon>
        <taxon>Araceae</taxon>
        <taxon>Pothoideae</taxon>
        <taxon>Potheae</taxon>
        <taxon>Anthurium</taxon>
    </lineage>
</organism>
<dbReference type="AlphaFoldDB" id="A0A1D1YJ65"/>
<dbReference type="Gene3D" id="1.10.510.10">
    <property type="entry name" value="Transferase(Phosphotransferase) domain 1"/>
    <property type="match status" value="1"/>
</dbReference>
<dbReference type="EMBL" id="GDJX01013264">
    <property type="protein sequence ID" value="JAT54672.1"/>
    <property type="molecule type" value="Transcribed_RNA"/>
</dbReference>
<dbReference type="SUPFAM" id="SSF56112">
    <property type="entry name" value="Protein kinase-like (PK-like)"/>
    <property type="match status" value="1"/>
</dbReference>
<accession>A0A1D1YJ65</accession>
<dbReference type="GO" id="GO:0016301">
    <property type="term" value="F:kinase activity"/>
    <property type="evidence" value="ECO:0007669"/>
    <property type="project" value="UniProtKB-KW"/>
</dbReference>
<evidence type="ECO:0000313" key="2">
    <source>
        <dbReference type="EMBL" id="JAT54672.1"/>
    </source>
</evidence>
<sequence length="761" mass="85167">MSAGFQENDRDSYHGHILYGSSRRSRAGFQENDEDSCHGHSLDGSFRSSRAGASPDRRSCTSASSMSLRLSRRAFKGLKYYEKTVIDSEIFSDNIKDWVLDRSHKHPTNRKLLFRSPFLADELCKLDYALEGVLFQQLFRMPYSLNFSDGAKECQFLALEDFLYTIVNGLWHTFWHKTGPLPFFVSCPRRPGYKFYSVEKAVSTGRVGRLCGAGIIAKSEDILEVQWGNVVELALFKADILCENDMSLSASAICDALFYGFHILLSRSLSKLNIFSSDPIYLLVLDSKYGAVVRFAGDTSKLETNPSNPYSSVARWIKVHAEVSVSPVHRIWNRLGNPNWGDLGTLHLLLATFNSIVQWKGPPRKSIASLAADHSLRLQRRRMECNALVPTRDICIGEGEIFELGYETDCLFKEKSSSLKLKPGSVVTLEDPKWQKGFQIQEMVPNGAYMSYVAISVGHPSKLLTLCVGAHPSKLESSWEAMSLWYQVQRQTKVLNTMKQRGISSKFLPEILASGRIVHPGPCRKQNSRDRCDHPLCGAPVLVTSPLGEAISSVISQYGSFSPSEALRLCKDCLTALRDVALAHIQHGDICPENILQIDDSMSGLGSFYVLVSWGHAILEDRDSPAMNLQFSSMHALRHRKLCPSSDVESLVYLLYFVCGGTMQQQDSIESALQWRERCWSKRLFQQHLGEVSTLLKAFADYVDSLCGTPYPVEYDFWLNRLNQAMTGPDKGKAIDRVEISLKLEDVAESSGTSGGDAFSL</sequence>
<name>A0A1D1YJ65_9ARAE</name>
<dbReference type="PANTHER" id="PTHR35118">
    <property type="entry name" value="KINASE FAMILY PROTEIN"/>
    <property type="match status" value="1"/>
</dbReference>
<evidence type="ECO:0000256" key="1">
    <source>
        <dbReference type="SAM" id="MobiDB-lite"/>
    </source>
</evidence>
<gene>
    <name evidence="2" type="primary">SYM9</name>
    <name evidence="2" type="ORF">g.20583</name>
</gene>
<keyword evidence="2" id="KW-0808">Transferase</keyword>
<feature type="region of interest" description="Disordered" evidence="1">
    <location>
        <begin position="25"/>
        <end position="61"/>
    </location>
</feature>
<dbReference type="PANTHER" id="PTHR35118:SF2">
    <property type="entry name" value="PROTEIN KINASE DOMAIN-CONTAINING PROTEIN"/>
    <property type="match status" value="1"/>
</dbReference>
<protein>
    <submittedName>
        <fullName evidence="2">Calcium and calcium/calmodulin-dependent serine/threonine-protein kinase</fullName>
    </submittedName>
</protein>
<proteinExistence type="predicted"/>
<reference evidence="2" key="1">
    <citation type="submission" date="2015-07" db="EMBL/GenBank/DDBJ databases">
        <title>Transcriptome Assembly of Anthurium amnicola.</title>
        <authorList>
            <person name="Suzuki J."/>
        </authorList>
    </citation>
    <scope>NUCLEOTIDE SEQUENCE</scope>
</reference>
<keyword evidence="2" id="KW-0418">Kinase</keyword>